<keyword evidence="1" id="KW-0042">Antenna complex</keyword>
<protein>
    <submittedName>
        <fullName evidence="4">HEAT repeat domain-containing protein</fullName>
    </submittedName>
</protein>
<dbReference type="PROSITE" id="PS50077">
    <property type="entry name" value="HEAT_REPEAT"/>
    <property type="match status" value="1"/>
</dbReference>
<sequence>MPPSKGLSGVEPSELESRVSHWQYFKSGDFKQKWNSAKLIVREGDSAIAPLLELLNDPAVDAETHWFTIRALGHFPGPEVIAAIAEQIDNTTYYVNRTAEQVTELSAFAIETLAAMGPVTITVLSQLLQNPRRRLLAAKALNQVRSSGVIPAMVSVAGDENATVRYYAIDALGSFHSSVVTPVLLTALGDPATAVRKAAVMALGRRHDLQAHHQISQMLQPLLWDIDVSVCCQTALALGRLGDEDSLDALQRILLSIHTPIALRIDTVRALEWYCDHVAAVTEQSTQRAFAILTHAFKAFATTETDDSELFTAQEKTQVLVAIVRVLGDMRQVALSEQATHSLIEQLQNKPSEAVVQAVIMALASLGLPQAFDALLPLLKHTADAIPIHTIAALKRLEPDHSLERVSNYLEDSPEHQADVLKLW</sequence>
<evidence type="ECO:0000256" key="2">
    <source>
        <dbReference type="ARBA" id="ARBA00022738"/>
    </source>
</evidence>
<dbReference type="RefSeq" id="WP_163698292.1">
    <property type="nucleotide sequence ID" value="NZ_QXHD01000004.1"/>
</dbReference>
<dbReference type="InterPro" id="IPR016024">
    <property type="entry name" value="ARM-type_fold"/>
</dbReference>
<dbReference type="InterPro" id="IPR011989">
    <property type="entry name" value="ARM-like"/>
</dbReference>
<organism evidence="4 5">
    <name type="scientific">Adonisia turfae CCMR0081</name>
    <dbReference type="NCBI Taxonomy" id="2292702"/>
    <lineage>
        <taxon>Bacteria</taxon>
        <taxon>Bacillati</taxon>
        <taxon>Cyanobacteriota</taxon>
        <taxon>Adonisia</taxon>
        <taxon>Adonisia turfae</taxon>
    </lineage>
</organism>
<accession>A0A6M0RKI4</accession>
<evidence type="ECO:0000313" key="5">
    <source>
        <dbReference type="Proteomes" id="UP000481033"/>
    </source>
</evidence>
<dbReference type="PANTHER" id="PTHR12697">
    <property type="entry name" value="PBS LYASE HEAT-LIKE PROTEIN"/>
    <property type="match status" value="1"/>
</dbReference>
<dbReference type="Gene3D" id="1.25.10.10">
    <property type="entry name" value="Leucine-rich Repeat Variant"/>
    <property type="match status" value="3"/>
</dbReference>
<evidence type="ECO:0000313" key="4">
    <source>
        <dbReference type="EMBL" id="NEZ56302.1"/>
    </source>
</evidence>
<evidence type="ECO:0000256" key="1">
    <source>
        <dbReference type="ARBA" id="ARBA00022549"/>
    </source>
</evidence>
<proteinExistence type="predicted"/>
<dbReference type="SUPFAM" id="SSF48371">
    <property type="entry name" value="ARM repeat"/>
    <property type="match status" value="1"/>
</dbReference>
<dbReference type="AlphaFoldDB" id="A0A6M0RKI4"/>
<dbReference type="PANTHER" id="PTHR12697:SF5">
    <property type="entry name" value="DEOXYHYPUSINE HYDROXYLASE"/>
    <property type="match status" value="1"/>
</dbReference>
<name>A0A6M0RKI4_9CYAN</name>
<dbReference type="SMART" id="SM00567">
    <property type="entry name" value="EZ_HEAT"/>
    <property type="match status" value="5"/>
</dbReference>
<dbReference type="Proteomes" id="UP000481033">
    <property type="component" value="Unassembled WGS sequence"/>
</dbReference>
<dbReference type="Pfam" id="PF13646">
    <property type="entry name" value="HEAT_2"/>
    <property type="match status" value="2"/>
</dbReference>
<dbReference type="InterPro" id="IPR004155">
    <property type="entry name" value="PBS_lyase_HEAT"/>
</dbReference>
<gene>
    <name evidence="4" type="ORF">DXZ20_11590</name>
</gene>
<comment type="function">
    <text evidence="3">Catalyzes the hydroxylation of the N(6)-(4-aminobutyl)-L-lysine intermediate produced by deoxyhypusine synthase/DHPS on a critical lysine of the eukaryotic translation initiation factor 5A/eIF-5A. This is the second step of the post-translational modification of that lysine into an unusual amino acid residue named hypusine. Hypusination is unique to mature eIF-5A factor and is essential for its function.</text>
</comment>
<comment type="caution">
    <text evidence="4">The sequence shown here is derived from an EMBL/GenBank/DDBJ whole genome shotgun (WGS) entry which is preliminary data.</text>
</comment>
<dbReference type="GO" id="GO:0030089">
    <property type="term" value="C:phycobilisome"/>
    <property type="evidence" value="ECO:0007669"/>
    <property type="project" value="UniProtKB-KW"/>
</dbReference>
<dbReference type="Pfam" id="PF03130">
    <property type="entry name" value="HEAT_PBS"/>
    <property type="match status" value="1"/>
</dbReference>
<keyword evidence="5" id="KW-1185">Reference proteome</keyword>
<reference evidence="4 5" key="1">
    <citation type="journal article" date="2020" name="Microb. Ecol.">
        <title>Ecogenomics of the Marine Benthic Filamentous Cyanobacterium Adonisia.</title>
        <authorList>
            <person name="Walter J.M."/>
            <person name="Coutinho F.H."/>
            <person name="Leomil L."/>
            <person name="Hargreaves P.I."/>
            <person name="Campeao M.E."/>
            <person name="Vieira V.V."/>
            <person name="Silva B.S."/>
            <person name="Fistarol G.O."/>
            <person name="Salomon P.S."/>
            <person name="Sawabe T."/>
            <person name="Mino S."/>
            <person name="Hosokawa M."/>
            <person name="Miyashita H."/>
            <person name="Maruyama F."/>
            <person name="van Verk M.C."/>
            <person name="Dutilh B.E."/>
            <person name="Thompson C.C."/>
            <person name="Thompson F.L."/>
        </authorList>
    </citation>
    <scope>NUCLEOTIDE SEQUENCE [LARGE SCALE GENOMIC DNA]</scope>
    <source>
        <strain evidence="4 5">CCMR0081</strain>
    </source>
</reference>
<evidence type="ECO:0000256" key="3">
    <source>
        <dbReference type="ARBA" id="ARBA00045876"/>
    </source>
</evidence>
<dbReference type="EMBL" id="QXHD01000004">
    <property type="protein sequence ID" value="NEZ56302.1"/>
    <property type="molecule type" value="Genomic_DNA"/>
</dbReference>
<dbReference type="InterPro" id="IPR021133">
    <property type="entry name" value="HEAT_type_2"/>
</dbReference>
<keyword evidence="2" id="KW-0605">Phycobilisome</keyword>
<dbReference type="GO" id="GO:0016491">
    <property type="term" value="F:oxidoreductase activity"/>
    <property type="evidence" value="ECO:0007669"/>
    <property type="project" value="TreeGrafter"/>
</dbReference>